<feature type="domain" description="Secretion system C-terminal sorting" evidence="5">
    <location>
        <begin position="809"/>
        <end position="875"/>
    </location>
</feature>
<dbReference type="RefSeq" id="WP_076422939.1">
    <property type="nucleotide sequence ID" value="NZ_FTNM01000005.1"/>
</dbReference>
<accession>A0A1N7ACZ5</accession>
<dbReference type="InterPro" id="IPR008979">
    <property type="entry name" value="Galactose-bd-like_sf"/>
</dbReference>
<keyword evidence="7" id="KW-1185">Reference proteome</keyword>
<name>A0A1N7ACZ5_9BACT</name>
<evidence type="ECO:0000256" key="2">
    <source>
        <dbReference type="PROSITE-ProRule" id="PRU01240"/>
    </source>
</evidence>
<evidence type="ECO:0000259" key="4">
    <source>
        <dbReference type="Pfam" id="PF00082"/>
    </source>
</evidence>
<dbReference type="Proteomes" id="UP000185924">
    <property type="component" value="Unassembled WGS sequence"/>
</dbReference>
<feature type="signal peptide" evidence="3">
    <location>
        <begin position="1"/>
        <end position="28"/>
    </location>
</feature>
<dbReference type="InterPro" id="IPR034058">
    <property type="entry name" value="TagA/B/C/D_pept_dom"/>
</dbReference>
<dbReference type="STRING" id="1077936.SAMN05421545_3395"/>
<gene>
    <name evidence="6" type="ORF">SAMN05421545_3395</name>
</gene>
<dbReference type="PANTHER" id="PTHR43399:SF4">
    <property type="entry name" value="CELL WALL-ASSOCIATED PROTEASE"/>
    <property type="match status" value="1"/>
</dbReference>
<dbReference type="Gene3D" id="3.40.50.200">
    <property type="entry name" value="Peptidase S8/S53 domain"/>
    <property type="match status" value="1"/>
</dbReference>
<dbReference type="AlphaFoldDB" id="A0A1N7ACZ5"/>
<dbReference type="PROSITE" id="PS51892">
    <property type="entry name" value="SUBTILASE"/>
    <property type="match status" value="1"/>
</dbReference>
<organism evidence="6 7">
    <name type="scientific">Pontibacter lucknowensis</name>
    <dbReference type="NCBI Taxonomy" id="1077936"/>
    <lineage>
        <taxon>Bacteria</taxon>
        <taxon>Pseudomonadati</taxon>
        <taxon>Bacteroidota</taxon>
        <taxon>Cytophagia</taxon>
        <taxon>Cytophagales</taxon>
        <taxon>Hymenobacteraceae</taxon>
        <taxon>Pontibacter</taxon>
    </lineage>
</organism>
<protein>
    <submittedName>
        <fullName evidence="6">Por secretion system C-terminal sorting domain-containing protein</fullName>
    </submittedName>
</protein>
<dbReference type="GO" id="GO:0006508">
    <property type="term" value="P:proteolysis"/>
    <property type="evidence" value="ECO:0007669"/>
    <property type="project" value="InterPro"/>
</dbReference>
<dbReference type="InterPro" id="IPR051048">
    <property type="entry name" value="Peptidase_S8/S53_subtilisin"/>
</dbReference>
<comment type="caution">
    <text evidence="2">Lacks conserved residue(s) required for the propagation of feature annotation.</text>
</comment>
<dbReference type="Gene3D" id="2.60.120.380">
    <property type="match status" value="1"/>
</dbReference>
<dbReference type="EMBL" id="FTNM01000005">
    <property type="protein sequence ID" value="SIR37050.1"/>
    <property type="molecule type" value="Genomic_DNA"/>
</dbReference>
<dbReference type="Pfam" id="PF00082">
    <property type="entry name" value="Peptidase_S8"/>
    <property type="match status" value="1"/>
</dbReference>
<feature type="chain" id="PRO_5013337653" evidence="3">
    <location>
        <begin position="29"/>
        <end position="882"/>
    </location>
</feature>
<feature type="domain" description="Peptidase S8/S53" evidence="4">
    <location>
        <begin position="149"/>
        <end position="395"/>
    </location>
</feature>
<dbReference type="CDD" id="cd04842">
    <property type="entry name" value="Peptidases_S8_Kp43_protease"/>
    <property type="match status" value="1"/>
</dbReference>
<dbReference type="NCBIfam" id="TIGR04183">
    <property type="entry name" value="Por_Secre_tail"/>
    <property type="match status" value="1"/>
</dbReference>
<dbReference type="OrthoDB" id="9792152at2"/>
<evidence type="ECO:0000256" key="3">
    <source>
        <dbReference type="SAM" id="SignalP"/>
    </source>
</evidence>
<keyword evidence="3" id="KW-0732">Signal</keyword>
<evidence type="ECO:0000259" key="5">
    <source>
        <dbReference type="Pfam" id="PF18962"/>
    </source>
</evidence>
<evidence type="ECO:0000313" key="7">
    <source>
        <dbReference type="Proteomes" id="UP000185924"/>
    </source>
</evidence>
<evidence type="ECO:0000256" key="1">
    <source>
        <dbReference type="ARBA" id="ARBA00011073"/>
    </source>
</evidence>
<proteinExistence type="inferred from homology"/>
<dbReference type="Pfam" id="PF18962">
    <property type="entry name" value="Por_Secre_tail"/>
    <property type="match status" value="1"/>
</dbReference>
<dbReference type="InterPro" id="IPR036852">
    <property type="entry name" value="Peptidase_S8/S53_dom_sf"/>
</dbReference>
<sequence>MPPRYKLKHTFWLTVLCLLALLPLHLQAQQADSSFPKQAVRKLAPHLQQLSRDLPAASYRIRVSNKERFYTWLQQQQLNPTVSEQGERPNTLLISGLNPTQLLLLADSPEVLYIDKSNRQAIEELELRDADFVVNNVYAAQAEFPEIAGQGMAVSVKEYAFDPDDIDLQSRIIDPQSMEGNRSPHATTMATLIAGAGNTGPNGRGVTQHALIGHSSFEELFPDKSDALLTQGISVQNHSYGVGVENYYGLEAQAYDQQSYQHPELLHVFSSGNSGDKSETSGTYANLPGIANLTGQFKTSKNTLSVGALDPDGQVGMLSSRGPAYDGRIKPELVAHGAGGTSQAAAVVSGIALLVQQSYQAQYGSLPPASLLKAALINSADEVGNPGPDFVSGFGNADALGALRTIQAKQFRLDAVATGQSRSIQLKVPTGVRRLKATLVWHDPEAEPNAERALINDLDLVLRNTFSGKIWRPWVLSTYPHPDSLHRPARRSIDRLNNVEQITLDAPAAGTYTLQVTGYNVPQGAQEFSLVYELEQGIEWLYPVAASTVQAGQPNRVAWQAGTVTGTATLQYRLQASDTWYTIAEGVDLRQGSYTWQTPDTAAVAQLRILTKGMDLQTEAFILARPTDLRIGFNCEEQVMLHWSKQPNAQEYQLFQLGATHLEPLLRTTDTLAIIDRSALQGSYLAVAPLIQGTQATYGRSITAEAETSPCYISSFQPSQLVTPDVARFSLSLSTTHQLGFLRLERLEKDGFKTVHAGTPSSSLRYQFIDESPIPGRNIYRASVTTTDGKMIYSQDETVIHTPKNFVQVYPNPVRAGETVFVAVESETVKVQVFDRLGRFVQESQETGMLKELHTKGLPPGLYIIRLTNEKGAVLSGKMLLQ</sequence>
<dbReference type="PANTHER" id="PTHR43399">
    <property type="entry name" value="SUBTILISIN-RELATED"/>
    <property type="match status" value="1"/>
</dbReference>
<evidence type="ECO:0000313" key="6">
    <source>
        <dbReference type="EMBL" id="SIR37050.1"/>
    </source>
</evidence>
<dbReference type="GO" id="GO:0004252">
    <property type="term" value="F:serine-type endopeptidase activity"/>
    <property type="evidence" value="ECO:0007669"/>
    <property type="project" value="InterPro"/>
</dbReference>
<dbReference type="InterPro" id="IPR026444">
    <property type="entry name" value="Secre_tail"/>
</dbReference>
<comment type="similarity">
    <text evidence="1 2">Belongs to the peptidase S8 family.</text>
</comment>
<dbReference type="SUPFAM" id="SSF49785">
    <property type="entry name" value="Galactose-binding domain-like"/>
    <property type="match status" value="1"/>
</dbReference>
<reference evidence="7" key="1">
    <citation type="submission" date="2017-01" db="EMBL/GenBank/DDBJ databases">
        <authorList>
            <person name="Varghese N."/>
            <person name="Submissions S."/>
        </authorList>
    </citation>
    <scope>NUCLEOTIDE SEQUENCE [LARGE SCALE GENOMIC DNA]</scope>
    <source>
        <strain evidence="7">DM9</strain>
    </source>
</reference>
<dbReference type="SUPFAM" id="SSF52743">
    <property type="entry name" value="Subtilisin-like"/>
    <property type="match status" value="1"/>
</dbReference>
<dbReference type="InterPro" id="IPR000209">
    <property type="entry name" value="Peptidase_S8/S53_dom"/>
</dbReference>